<feature type="domain" description="Thiamine pyrophosphate enzyme TPP-binding" evidence="5">
    <location>
        <begin position="421"/>
        <end position="580"/>
    </location>
</feature>
<accession>F5YMA5</accession>
<dbReference type="InterPro" id="IPR000399">
    <property type="entry name" value="TPP-bd_CS"/>
</dbReference>
<evidence type="ECO:0000259" key="4">
    <source>
        <dbReference type="Pfam" id="PF00205"/>
    </source>
</evidence>
<feature type="domain" description="Thiamine pyrophosphate enzyme central" evidence="4">
    <location>
        <begin position="219"/>
        <end position="353"/>
    </location>
</feature>
<dbReference type="Pfam" id="PF00205">
    <property type="entry name" value="TPP_enzyme_M"/>
    <property type="match status" value="1"/>
</dbReference>
<dbReference type="eggNOG" id="COG3962">
    <property type="taxonomic scope" value="Bacteria"/>
</dbReference>
<evidence type="ECO:0000256" key="1">
    <source>
        <dbReference type="ARBA" id="ARBA00007812"/>
    </source>
</evidence>
<protein>
    <submittedName>
        <fullName evidence="7">Probable malonic semialdehyde oxidative decarboxylase</fullName>
        <ecNumber evidence="7">1.-.-.-</ecNumber>
    </submittedName>
</protein>
<dbReference type="Gene3D" id="3.40.50.1220">
    <property type="entry name" value="TPP-binding domain"/>
    <property type="match status" value="1"/>
</dbReference>
<dbReference type="GO" id="GO:0003984">
    <property type="term" value="F:acetolactate synthase activity"/>
    <property type="evidence" value="ECO:0007669"/>
    <property type="project" value="TreeGrafter"/>
</dbReference>
<dbReference type="Pfam" id="PF02776">
    <property type="entry name" value="TPP_enzyme_N"/>
    <property type="match status" value="1"/>
</dbReference>
<dbReference type="PANTHER" id="PTHR18968:SF9">
    <property type="entry name" value="3D-(3,5_4)-TRIHYDROXYCYCLOHEXANE-1,2-DIONE HYDROLASE"/>
    <property type="match status" value="1"/>
</dbReference>
<dbReference type="InterPro" id="IPR029061">
    <property type="entry name" value="THDP-binding"/>
</dbReference>
<gene>
    <name evidence="7" type="ordered locus">TREPR_0397</name>
</gene>
<organism evidence="7 8">
    <name type="scientific">Treponema primitia (strain ATCC BAA-887 / DSM 12427 / ZAS-2)</name>
    <dbReference type="NCBI Taxonomy" id="545694"/>
    <lineage>
        <taxon>Bacteria</taxon>
        <taxon>Pseudomonadati</taxon>
        <taxon>Spirochaetota</taxon>
        <taxon>Spirochaetia</taxon>
        <taxon>Spirochaetales</taxon>
        <taxon>Treponemataceae</taxon>
        <taxon>Treponema</taxon>
    </lineage>
</organism>
<evidence type="ECO:0000313" key="8">
    <source>
        <dbReference type="Proteomes" id="UP000009223"/>
    </source>
</evidence>
<dbReference type="EMBL" id="CP001843">
    <property type="protein sequence ID" value="AEF84742.1"/>
    <property type="molecule type" value="Genomic_DNA"/>
</dbReference>
<dbReference type="PROSITE" id="PS00187">
    <property type="entry name" value="TPP_ENZYMES"/>
    <property type="match status" value="1"/>
</dbReference>
<dbReference type="SUPFAM" id="SSF52467">
    <property type="entry name" value="DHS-like NAD/FAD-binding domain"/>
    <property type="match status" value="1"/>
</dbReference>
<dbReference type="STRING" id="545694.TREPR_0397"/>
<dbReference type="SUPFAM" id="SSF52518">
    <property type="entry name" value="Thiamin diphosphate-binding fold (THDP-binding)"/>
    <property type="match status" value="2"/>
</dbReference>
<dbReference type="KEGG" id="tpi:TREPR_0397"/>
<evidence type="ECO:0000256" key="2">
    <source>
        <dbReference type="ARBA" id="ARBA00023052"/>
    </source>
</evidence>
<keyword evidence="7" id="KW-0560">Oxidoreductase</keyword>
<evidence type="ECO:0000259" key="6">
    <source>
        <dbReference type="Pfam" id="PF02776"/>
    </source>
</evidence>
<dbReference type="CDD" id="cd07035">
    <property type="entry name" value="TPP_PYR_POX_like"/>
    <property type="match status" value="1"/>
</dbReference>
<feature type="domain" description="Thiamine pyrophosphate enzyme N-terminal TPP-binding" evidence="6">
    <location>
        <begin position="31"/>
        <end position="125"/>
    </location>
</feature>
<dbReference type="InterPro" id="IPR011766">
    <property type="entry name" value="TPP_enzyme_TPP-bd"/>
</dbReference>
<keyword evidence="8" id="KW-1185">Reference proteome</keyword>
<dbReference type="Gene3D" id="3.40.50.970">
    <property type="match status" value="2"/>
</dbReference>
<dbReference type="GO" id="GO:0030976">
    <property type="term" value="F:thiamine pyrophosphate binding"/>
    <property type="evidence" value="ECO:0007669"/>
    <property type="project" value="InterPro"/>
</dbReference>
<keyword evidence="2 3" id="KW-0786">Thiamine pyrophosphate</keyword>
<dbReference type="HOGENOM" id="CLU_013748_6_0_12"/>
<comment type="similarity">
    <text evidence="1 3">Belongs to the TPP enzyme family.</text>
</comment>
<dbReference type="InterPro" id="IPR030817">
    <property type="entry name" value="Myo_inos_IolD"/>
</dbReference>
<evidence type="ECO:0000313" key="7">
    <source>
        <dbReference type="EMBL" id="AEF84742.1"/>
    </source>
</evidence>
<dbReference type="GO" id="GO:0016823">
    <property type="term" value="F:hydrolase activity, acting on acid carbon-carbon bonds, in ketonic substances"/>
    <property type="evidence" value="ECO:0007669"/>
    <property type="project" value="InterPro"/>
</dbReference>
<dbReference type="InterPro" id="IPR012000">
    <property type="entry name" value="Thiamin_PyroP_enz_cen_dom"/>
</dbReference>
<dbReference type="Pfam" id="PF02775">
    <property type="entry name" value="TPP_enzyme_C"/>
    <property type="match status" value="1"/>
</dbReference>
<dbReference type="GO" id="GO:0005948">
    <property type="term" value="C:acetolactate synthase complex"/>
    <property type="evidence" value="ECO:0007669"/>
    <property type="project" value="TreeGrafter"/>
</dbReference>
<dbReference type="EC" id="1.-.-.-" evidence="7"/>
<proteinExistence type="inferred from homology"/>
<dbReference type="OrthoDB" id="4494979at2"/>
<name>F5YMA5_TREPZ</name>
<dbReference type="InterPro" id="IPR012001">
    <property type="entry name" value="Thiamin_PyroP_enz_TPP-bd_dom"/>
</dbReference>
<dbReference type="GO" id="GO:0050660">
    <property type="term" value="F:flavin adenine dinucleotide binding"/>
    <property type="evidence" value="ECO:0007669"/>
    <property type="project" value="TreeGrafter"/>
</dbReference>
<dbReference type="InterPro" id="IPR045229">
    <property type="entry name" value="TPP_enz"/>
</dbReference>
<evidence type="ECO:0000259" key="5">
    <source>
        <dbReference type="Pfam" id="PF02775"/>
    </source>
</evidence>
<dbReference type="GO" id="GO:0009099">
    <property type="term" value="P:L-valine biosynthetic process"/>
    <property type="evidence" value="ECO:0007669"/>
    <property type="project" value="TreeGrafter"/>
</dbReference>
<dbReference type="NCBIfam" id="TIGR04377">
    <property type="entry name" value="myo_inos_iolD"/>
    <property type="match status" value="1"/>
</dbReference>
<dbReference type="GO" id="GO:0019310">
    <property type="term" value="P:inositol catabolic process"/>
    <property type="evidence" value="ECO:0007669"/>
    <property type="project" value="InterPro"/>
</dbReference>
<reference evidence="8" key="1">
    <citation type="submission" date="2009-12" db="EMBL/GenBank/DDBJ databases">
        <title>Complete sequence of Treponema primitia strain ZAS-2.</title>
        <authorList>
            <person name="Tetu S.G."/>
            <person name="Matson E."/>
            <person name="Ren Q."/>
            <person name="Seshadri R."/>
            <person name="Elbourne L."/>
            <person name="Hassan K.A."/>
            <person name="Durkin A."/>
            <person name="Radune D."/>
            <person name="Mohamoud Y."/>
            <person name="Shay R."/>
            <person name="Jin S."/>
            <person name="Zhang X."/>
            <person name="Lucey K."/>
            <person name="Ballor N.R."/>
            <person name="Ottesen E."/>
            <person name="Rosenthal R."/>
            <person name="Allen A."/>
            <person name="Leadbetter J.R."/>
            <person name="Paulsen I.T."/>
        </authorList>
    </citation>
    <scope>NUCLEOTIDE SEQUENCE [LARGE SCALE GENOMIC DNA]</scope>
    <source>
        <strain evidence="8">ATCC BAA-887 / DSM 12427 / ZAS-2</strain>
    </source>
</reference>
<dbReference type="AlphaFoldDB" id="F5YMA5"/>
<sequence length="625" mass="68363">MKTVRLTMAQALLRFLDNQYIEVDGEEIKYVHGVFGIFGHGVVVGLGEALAAKDHGLRFYQGKNEQGAGHAAMGFAKQNNRRRIMAVCSSIGPGALNMVTAAGTATVNRIPVLFLPGDAFACRQPDPVLQQVESPYDYTNTASDAFRAVSRYWDRVQRPEQLMTAMINAFRVLTDPADTGAVTVALPQDVQGEAYDYPEEFLAKRVHHIERRIPTKGQIDRASALLKAAKKPMVICGGGVRFSGAGKELENFCKTYHIPFGETQAGKGTILWDNPYNLSGIGNTGALSANRIAKEADLIIAVGTRLGDFTTCSKWLFQHPDARIMGINVASFDAYKMNGEPIIADAKLTLEALTKAAPGYKSTWGDRIQQVRDEWKAEVDRLYSEDAEPAPDGSPLLSQARVLGELNDRLLPKDTIVVSGSGSIPSDMQRVWRARTEDTYHMEYGFSCMGYEVAAALGAKIAFPDKEIVALVGDGAYTMLHTELLTAVQEGRKIIVVVLDNAGFHCIDNLQHSQGIVHFGNEWKTRDDKSGRLEGASVQVDYAKNGESWGALGLRARTPAELEKAVKEALASKKSVVIDVKTSAKTMTHGYESWWRVGTAQVSTNPEVEKAAKEMAAEVTKARKY</sequence>
<dbReference type="GO" id="GO:0000287">
    <property type="term" value="F:magnesium ion binding"/>
    <property type="evidence" value="ECO:0007669"/>
    <property type="project" value="InterPro"/>
</dbReference>
<dbReference type="PANTHER" id="PTHR18968">
    <property type="entry name" value="THIAMINE PYROPHOSPHATE ENZYMES"/>
    <property type="match status" value="1"/>
</dbReference>
<reference evidence="7 8" key="2">
    <citation type="journal article" date="2011" name="ISME J.">
        <title>RNA-seq reveals cooperative metabolic interactions between two termite-gut spirochete species in co-culture.</title>
        <authorList>
            <person name="Rosenthal A.Z."/>
            <person name="Matson E.G."/>
            <person name="Eldar A."/>
            <person name="Leadbetter J.R."/>
        </authorList>
    </citation>
    <scope>NUCLEOTIDE SEQUENCE [LARGE SCALE GENOMIC DNA]</scope>
    <source>
        <strain evidence="8">ATCC BAA-887 / DSM 12427 / ZAS-2</strain>
    </source>
</reference>
<dbReference type="GO" id="GO:0009097">
    <property type="term" value="P:isoleucine biosynthetic process"/>
    <property type="evidence" value="ECO:0007669"/>
    <property type="project" value="TreeGrafter"/>
</dbReference>
<dbReference type="GO" id="GO:0016491">
    <property type="term" value="F:oxidoreductase activity"/>
    <property type="evidence" value="ECO:0007669"/>
    <property type="project" value="UniProtKB-KW"/>
</dbReference>
<dbReference type="RefSeq" id="WP_015709614.1">
    <property type="nucleotide sequence ID" value="NC_015578.1"/>
</dbReference>
<dbReference type="InterPro" id="IPR029035">
    <property type="entry name" value="DHS-like_NAD/FAD-binding_dom"/>
</dbReference>
<dbReference type="Proteomes" id="UP000009223">
    <property type="component" value="Chromosome"/>
</dbReference>
<evidence type="ECO:0000256" key="3">
    <source>
        <dbReference type="RuleBase" id="RU362132"/>
    </source>
</evidence>